<evidence type="ECO:0000313" key="3">
    <source>
        <dbReference type="Proteomes" id="UP000178288"/>
    </source>
</evidence>
<dbReference type="AlphaFoldDB" id="A0A1G2UWQ1"/>
<dbReference type="EMBL" id="MHWV01000020">
    <property type="protein sequence ID" value="OHB13805.1"/>
    <property type="molecule type" value="Genomic_DNA"/>
</dbReference>
<proteinExistence type="predicted"/>
<evidence type="ECO:0000313" key="2">
    <source>
        <dbReference type="EMBL" id="OHB13805.1"/>
    </source>
</evidence>
<name>A0A1G2UWQ1_9BACT</name>
<protein>
    <submittedName>
        <fullName evidence="2">Uncharacterized protein</fullName>
    </submittedName>
</protein>
<feature type="region of interest" description="Disordered" evidence="1">
    <location>
        <begin position="61"/>
        <end position="81"/>
    </location>
</feature>
<dbReference type="Proteomes" id="UP000178288">
    <property type="component" value="Unassembled WGS sequence"/>
</dbReference>
<reference evidence="2 3" key="1">
    <citation type="journal article" date="2016" name="Nat. Commun.">
        <title>Thousands of microbial genomes shed light on interconnected biogeochemical processes in an aquifer system.</title>
        <authorList>
            <person name="Anantharaman K."/>
            <person name="Brown C.T."/>
            <person name="Hug L.A."/>
            <person name="Sharon I."/>
            <person name="Castelle C.J."/>
            <person name="Probst A.J."/>
            <person name="Thomas B.C."/>
            <person name="Singh A."/>
            <person name="Wilkins M.J."/>
            <person name="Karaoz U."/>
            <person name="Brodie E.L."/>
            <person name="Williams K.H."/>
            <person name="Hubbard S.S."/>
            <person name="Banfield J.F."/>
        </authorList>
    </citation>
    <scope>NUCLEOTIDE SEQUENCE [LARGE SCALE GENOMIC DNA]</scope>
</reference>
<comment type="caution">
    <text evidence="2">The sequence shown here is derived from an EMBL/GenBank/DDBJ whole genome shotgun (WGS) entry which is preliminary data.</text>
</comment>
<evidence type="ECO:0000256" key="1">
    <source>
        <dbReference type="SAM" id="MobiDB-lite"/>
    </source>
</evidence>
<sequence length="81" mass="9136">MTLQELHAHINNLANSRCKSKHRDYYDSLICVGPASSHFGPPCDSCIAKVREEYEKKLGKAHDRELSPEEAAEIRKNLGID</sequence>
<accession>A0A1G2UWQ1</accession>
<gene>
    <name evidence="2" type="ORF">A3G05_01615</name>
</gene>
<organism evidence="2 3">
    <name type="scientific">Candidatus Zambryskibacteria bacterium RIFCSPLOWO2_12_FULL_45_14</name>
    <dbReference type="NCBI Taxonomy" id="1802778"/>
    <lineage>
        <taxon>Bacteria</taxon>
        <taxon>Candidatus Zambryskiibacteriota</taxon>
    </lineage>
</organism>